<keyword evidence="6 9" id="KW-0472">Membrane</keyword>
<keyword evidence="12" id="KW-1185">Reference proteome</keyword>
<dbReference type="OMA" id="AWDKDST"/>
<dbReference type="SMART" id="SM00409">
    <property type="entry name" value="IG"/>
    <property type="match status" value="2"/>
</dbReference>
<reference evidence="11" key="2">
    <citation type="submission" date="2025-09" db="UniProtKB">
        <authorList>
            <consortium name="Ensembl"/>
        </authorList>
    </citation>
    <scope>IDENTIFICATION</scope>
</reference>
<dbReference type="Proteomes" id="UP000694388">
    <property type="component" value="Unplaced"/>
</dbReference>
<dbReference type="PANTHER" id="PTHR32178:SF7">
    <property type="entry name" value="IG-LIKE V-TYPE DOMAIN-CONTAINING PROTEIN FAM187A"/>
    <property type="match status" value="1"/>
</dbReference>
<dbReference type="PROSITE" id="PS50835">
    <property type="entry name" value="IG_LIKE"/>
    <property type="match status" value="1"/>
</dbReference>
<evidence type="ECO:0000256" key="4">
    <source>
        <dbReference type="ARBA" id="ARBA00022729"/>
    </source>
</evidence>
<feature type="transmembrane region" description="Helical" evidence="9">
    <location>
        <begin position="380"/>
        <end position="401"/>
    </location>
</feature>
<comment type="subcellular location">
    <subcellularLocation>
        <location evidence="1">Membrane</location>
        <topology evidence="1">Single-pass type I membrane protein</topology>
    </subcellularLocation>
</comment>
<evidence type="ECO:0000256" key="1">
    <source>
        <dbReference type="ARBA" id="ARBA00004479"/>
    </source>
</evidence>
<evidence type="ECO:0000256" key="6">
    <source>
        <dbReference type="ARBA" id="ARBA00023136"/>
    </source>
</evidence>
<organism evidence="11 12">
    <name type="scientific">Eptatretus burgeri</name>
    <name type="common">Inshore hagfish</name>
    <dbReference type="NCBI Taxonomy" id="7764"/>
    <lineage>
        <taxon>Eukaryota</taxon>
        <taxon>Metazoa</taxon>
        <taxon>Chordata</taxon>
        <taxon>Craniata</taxon>
        <taxon>Vertebrata</taxon>
        <taxon>Cyclostomata</taxon>
        <taxon>Myxini</taxon>
        <taxon>Myxiniformes</taxon>
        <taxon>Myxinidae</taxon>
        <taxon>Eptatretinae</taxon>
        <taxon>Eptatretus</taxon>
    </lineage>
</organism>
<dbReference type="GO" id="GO:0016020">
    <property type="term" value="C:membrane"/>
    <property type="evidence" value="ECO:0007669"/>
    <property type="project" value="UniProtKB-SubCell"/>
</dbReference>
<dbReference type="InterPro" id="IPR013106">
    <property type="entry name" value="Ig_V-set"/>
</dbReference>
<evidence type="ECO:0000256" key="3">
    <source>
        <dbReference type="ARBA" id="ARBA00022692"/>
    </source>
</evidence>
<evidence type="ECO:0000313" key="12">
    <source>
        <dbReference type="Proteomes" id="UP000694388"/>
    </source>
</evidence>
<comment type="similarity">
    <text evidence="2">Belongs to the FAM187 family.</text>
</comment>
<keyword evidence="3 9" id="KW-0812">Transmembrane</keyword>
<protein>
    <submittedName>
        <fullName evidence="11">Family with sequence similarity 187 member A</fullName>
    </submittedName>
</protein>
<dbReference type="InterPro" id="IPR039311">
    <property type="entry name" value="FAM187A/B"/>
</dbReference>
<feature type="compositionally biased region" description="Basic and acidic residues" evidence="8">
    <location>
        <begin position="270"/>
        <end position="279"/>
    </location>
</feature>
<dbReference type="Gene3D" id="2.60.40.10">
    <property type="entry name" value="Immunoglobulins"/>
    <property type="match status" value="2"/>
</dbReference>
<evidence type="ECO:0000256" key="2">
    <source>
        <dbReference type="ARBA" id="ARBA00008727"/>
    </source>
</evidence>
<keyword evidence="4" id="KW-0732">Signal</keyword>
<evidence type="ECO:0000256" key="8">
    <source>
        <dbReference type="SAM" id="MobiDB-lite"/>
    </source>
</evidence>
<evidence type="ECO:0000313" key="11">
    <source>
        <dbReference type="Ensembl" id="ENSEBUP00000011813.1"/>
    </source>
</evidence>
<evidence type="ECO:0000256" key="7">
    <source>
        <dbReference type="ARBA" id="ARBA00023180"/>
    </source>
</evidence>
<dbReference type="Ensembl" id="ENSEBUT00000012389.1">
    <property type="protein sequence ID" value="ENSEBUP00000011813.1"/>
    <property type="gene ID" value="ENSEBUG00000007554.1"/>
</dbReference>
<proteinExistence type="inferred from homology"/>
<dbReference type="InterPro" id="IPR036179">
    <property type="entry name" value="Ig-like_dom_sf"/>
</dbReference>
<feature type="region of interest" description="Disordered" evidence="8">
    <location>
        <begin position="270"/>
        <end position="293"/>
    </location>
</feature>
<evidence type="ECO:0000259" key="10">
    <source>
        <dbReference type="PROSITE" id="PS50835"/>
    </source>
</evidence>
<dbReference type="GeneTree" id="ENSGT00530000063991"/>
<dbReference type="InterPro" id="IPR007110">
    <property type="entry name" value="Ig-like_dom"/>
</dbReference>
<keyword evidence="5 9" id="KW-1133">Transmembrane helix</keyword>
<accession>A0A8C4WUJ9</accession>
<evidence type="ECO:0000256" key="9">
    <source>
        <dbReference type="SAM" id="Phobius"/>
    </source>
</evidence>
<dbReference type="PANTHER" id="PTHR32178">
    <property type="entry name" value="FAM187"/>
    <property type="match status" value="1"/>
</dbReference>
<sequence>MCEIFFFFFNCHNYWISVLLWGWLEQVFGLVTSNKCPVTLSYLSTSYVSGQNLELACRCKPESVTSVVWYFSRDISNRHAMPLSDRRGNLITDTFSLGGKLSSRFKIELFSLLVFDLDRSDSGFYICGTASGDFFFAYEVIVQNGNKIRLSFSAFGDQPLPQIAVRNSTIYTTWSSWTSCDRCGMTAEQTRLGLCTVQMDKRRIKKHFNLNNDGVFSCGSTAVPSYLHDAAVGRPPERLVRPCFVPCQVSRCACVRVPWFPRRQVKKDVRLGSQHRGESRSPPSGGRPERAVAWDRNNKPLLRSQYGLGVNNSFGIAGEKRSYIDNQNDFHIKRVQRWDSGFYRCWVDGTIAAQLLLGVRNRKHKPRLIADVGSPEVRRALAHFGFVCITLIVVYIILMCGRNWFKCPKIK</sequence>
<dbReference type="InterPro" id="IPR013783">
    <property type="entry name" value="Ig-like_fold"/>
</dbReference>
<keyword evidence="7" id="KW-0325">Glycoprotein</keyword>
<dbReference type="SUPFAM" id="SSF48726">
    <property type="entry name" value="Immunoglobulin"/>
    <property type="match status" value="1"/>
</dbReference>
<dbReference type="AlphaFoldDB" id="A0A8C4WUJ9"/>
<dbReference type="InterPro" id="IPR003599">
    <property type="entry name" value="Ig_sub"/>
</dbReference>
<name>A0A8C4WUJ9_EPTBU</name>
<reference evidence="11" key="1">
    <citation type="submission" date="2025-08" db="UniProtKB">
        <authorList>
            <consortium name="Ensembl"/>
        </authorList>
    </citation>
    <scope>IDENTIFICATION</scope>
</reference>
<feature type="domain" description="Ig-like" evidence="10">
    <location>
        <begin position="37"/>
        <end position="127"/>
    </location>
</feature>
<evidence type="ECO:0000256" key="5">
    <source>
        <dbReference type="ARBA" id="ARBA00022989"/>
    </source>
</evidence>
<dbReference type="Pfam" id="PF07686">
    <property type="entry name" value="V-set"/>
    <property type="match status" value="1"/>
</dbReference>